<dbReference type="InterPro" id="IPR052411">
    <property type="entry name" value="c-mor_Regulatory_Protein"/>
</dbReference>
<protein>
    <submittedName>
        <fullName evidence="2">CD3324 family protein</fullName>
    </submittedName>
</protein>
<dbReference type="InterPro" id="IPR049739">
    <property type="entry name" value="YraL-like"/>
</dbReference>
<dbReference type="PANTHER" id="PTHR37812:SF1">
    <property type="entry name" value="MU-LIKE PROPHAGE FLUMU PROTEIN C"/>
    <property type="match status" value="1"/>
</dbReference>
<evidence type="ECO:0000313" key="2">
    <source>
        <dbReference type="EMBL" id="MFC0395468.1"/>
    </source>
</evidence>
<proteinExistence type="predicted"/>
<dbReference type="InterPro" id="IPR014875">
    <property type="entry name" value="Mor_transcription_activator"/>
</dbReference>
<evidence type="ECO:0000259" key="1">
    <source>
        <dbReference type="Pfam" id="PF08765"/>
    </source>
</evidence>
<comment type="caution">
    <text evidence="2">The sequence shown here is derived from an EMBL/GenBank/DDBJ whole genome shotgun (WGS) entry which is preliminary data.</text>
</comment>
<dbReference type="RefSeq" id="WP_204816568.1">
    <property type="nucleotide sequence ID" value="NZ_JANHOF010000001.1"/>
</dbReference>
<reference evidence="2 3" key="1">
    <citation type="submission" date="2024-09" db="EMBL/GenBank/DDBJ databases">
        <authorList>
            <person name="Sun Q."/>
            <person name="Mori K."/>
        </authorList>
    </citation>
    <scope>NUCLEOTIDE SEQUENCE [LARGE SCALE GENOMIC DNA]</scope>
    <source>
        <strain evidence="2 3">CCM 4839</strain>
    </source>
</reference>
<accession>A0ABV6JHR5</accession>
<dbReference type="InterPro" id="IPR009057">
    <property type="entry name" value="Homeodomain-like_sf"/>
</dbReference>
<evidence type="ECO:0000313" key="3">
    <source>
        <dbReference type="Proteomes" id="UP001589818"/>
    </source>
</evidence>
<dbReference type="SUPFAM" id="SSF46689">
    <property type="entry name" value="Homeodomain-like"/>
    <property type="match status" value="1"/>
</dbReference>
<dbReference type="NCBIfam" id="NF040785">
    <property type="entry name" value="CD3324_fam"/>
    <property type="match status" value="1"/>
</dbReference>
<dbReference type="Pfam" id="PF08765">
    <property type="entry name" value="Mor"/>
    <property type="match status" value="1"/>
</dbReference>
<name>A0ABV6JHR5_9BACL</name>
<sequence length="107" mass="12303">MIYKNGKDVLPPSLLKELQSYIQGELVYIPKLQSERAGWGEKSGTRSMIAKRNEEIYHSYTSGSSVSELERQFHLSTESIRKIIVKLRGTKKFQFADREKEIAHADT</sequence>
<dbReference type="EMBL" id="JBHLVF010000041">
    <property type="protein sequence ID" value="MFC0395468.1"/>
    <property type="molecule type" value="Genomic_DNA"/>
</dbReference>
<organism evidence="2 3">
    <name type="scientific">Paenibacillus mendelii</name>
    <dbReference type="NCBI Taxonomy" id="206163"/>
    <lineage>
        <taxon>Bacteria</taxon>
        <taxon>Bacillati</taxon>
        <taxon>Bacillota</taxon>
        <taxon>Bacilli</taxon>
        <taxon>Bacillales</taxon>
        <taxon>Paenibacillaceae</taxon>
        <taxon>Paenibacillus</taxon>
    </lineage>
</organism>
<dbReference type="Proteomes" id="UP001589818">
    <property type="component" value="Unassembled WGS sequence"/>
</dbReference>
<gene>
    <name evidence="2" type="ORF">ACFFJ8_29385</name>
</gene>
<dbReference type="PANTHER" id="PTHR37812">
    <property type="entry name" value="MU-LIKE PROPHAGE FLUMU PROTEIN C"/>
    <property type="match status" value="1"/>
</dbReference>
<dbReference type="Gene3D" id="1.10.10.60">
    <property type="entry name" value="Homeodomain-like"/>
    <property type="match status" value="1"/>
</dbReference>
<keyword evidence="3" id="KW-1185">Reference proteome</keyword>
<feature type="domain" description="Mor transcription activator" evidence="1">
    <location>
        <begin position="13"/>
        <end position="89"/>
    </location>
</feature>